<accession>A0A444TZV4</accession>
<dbReference type="GO" id="GO:0051015">
    <property type="term" value="F:actin filament binding"/>
    <property type="evidence" value="ECO:0007669"/>
    <property type="project" value="TreeGrafter"/>
</dbReference>
<evidence type="ECO:0000256" key="11">
    <source>
        <dbReference type="ARBA" id="ARBA00034103"/>
    </source>
</evidence>
<feature type="compositionally biased region" description="Low complexity" evidence="17">
    <location>
        <begin position="1132"/>
        <end position="1149"/>
    </location>
</feature>
<feature type="compositionally biased region" description="Basic and acidic residues" evidence="17">
    <location>
        <begin position="1274"/>
        <end position="1301"/>
    </location>
</feature>
<feature type="region of interest" description="Disordered" evidence="17">
    <location>
        <begin position="1132"/>
        <end position="1179"/>
    </location>
</feature>
<feature type="region of interest" description="Disordered" evidence="17">
    <location>
        <begin position="994"/>
        <end position="1074"/>
    </location>
</feature>
<keyword evidence="4" id="KW-0597">Phosphoprotein</keyword>
<dbReference type="InterPro" id="IPR001660">
    <property type="entry name" value="SAM"/>
</dbReference>
<dbReference type="PANTHER" id="PTHR16154:SF24">
    <property type="entry name" value="NEURABIN-2"/>
    <property type="match status" value="1"/>
</dbReference>
<dbReference type="InterPro" id="IPR036034">
    <property type="entry name" value="PDZ_sf"/>
</dbReference>
<evidence type="ECO:0000256" key="4">
    <source>
        <dbReference type="ARBA" id="ARBA00022553"/>
    </source>
</evidence>
<dbReference type="Gene3D" id="2.30.42.10">
    <property type="match status" value="1"/>
</dbReference>
<keyword evidence="7" id="KW-0770">Synapse</keyword>
<dbReference type="GO" id="GO:0005737">
    <property type="term" value="C:cytoplasm"/>
    <property type="evidence" value="ECO:0007669"/>
    <property type="project" value="TreeGrafter"/>
</dbReference>
<keyword evidence="10" id="KW-0206">Cytoskeleton</keyword>
<evidence type="ECO:0000256" key="7">
    <source>
        <dbReference type="ARBA" id="ARBA00023018"/>
    </source>
</evidence>
<comment type="subcellular location">
    <subcellularLocation>
        <location evidence="1">Cytoplasm</location>
        <location evidence="1">Cytoskeleton</location>
    </subcellularLocation>
    <subcellularLocation>
        <location evidence="11">Synapse</location>
    </subcellularLocation>
</comment>
<dbReference type="PROSITE" id="PS50106">
    <property type="entry name" value="PDZ"/>
    <property type="match status" value="1"/>
</dbReference>
<feature type="region of interest" description="Disordered" evidence="17">
    <location>
        <begin position="1269"/>
        <end position="1301"/>
    </location>
</feature>
<evidence type="ECO:0000256" key="2">
    <source>
        <dbReference type="ARBA" id="ARBA00022473"/>
    </source>
</evidence>
<dbReference type="PROSITE" id="PS50105">
    <property type="entry name" value="SAM_DOMAIN"/>
    <property type="match status" value="1"/>
</dbReference>
<evidence type="ECO:0000256" key="10">
    <source>
        <dbReference type="ARBA" id="ARBA00023212"/>
    </source>
</evidence>
<dbReference type="GO" id="GO:0031175">
    <property type="term" value="P:neuron projection development"/>
    <property type="evidence" value="ECO:0007669"/>
    <property type="project" value="TreeGrafter"/>
</dbReference>
<dbReference type="Pfam" id="PF07647">
    <property type="entry name" value="SAM_2"/>
    <property type="match status" value="1"/>
</dbReference>
<feature type="compositionally biased region" description="Gly residues" evidence="17">
    <location>
        <begin position="410"/>
        <end position="420"/>
    </location>
</feature>
<evidence type="ECO:0000313" key="20">
    <source>
        <dbReference type="EMBL" id="RXM28440.1"/>
    </source>
</evidence>
<evidence type="ECO:0000256" key="8">
    <source>
        <dbReference type="ARBA" id="ARBA00023054"/>
    </source>
</evidence>
<dbReference type="Proteomes" id="UP000289886">
    <property type="component" value="Unassembled WGS sequence"/>
</dbReference>
<evidence type="ECO:0000256" key="1">
    <source>
        <dbReference type="ARBA" id="ARBA00004245"/>
    </source>
</evidence>
<feature type="region of interest" description="Disordered" evidence="17">
    <location>
        <begin position="1092"/>
        <end position="1118"/>
    </location>
</feature>
<keyword evidence="9" id="KW-0009">Actin-binding</keyword>
<evidence type="ECO:0000256" key="12">
    <source>
        <dbReference type="ARBA" id="ARBA00067399"/>
    </source>
</evidence>
<evidence type="ECO:0000313" key="21">
    <source>
        <dbReference type="Proteomes" id="UP000289886"/>
    </source>
</evidence>
<dbReference type="FunFam" id="2.30.42.10:FF:000010">
    <property type="entry name" value="Neurabin-1 isoform 1"/>
    <property type="match status" value="1"/>
</dbReference>
<evidence type="ECO:0000256" key="13">
    <source>
        <dbReference type="ARBA" id="ARBA00076637"/>
    </source>
</evidence>
<feature type="compositionally biased region" description="Basic and acidic residues" evidence="17">
    <location>
        <begin position="313"/>
        <end position="332"/>
    </location>
</feature>
<feature type="compositionally biased region" description="Basic residues" evidence="17">
    <location>
        <begin position="917"/>
        <end position="926"/>
    </location>
</feature>
<evidence type="ECO:0000256" key="15">
    <source>
        <dbReference type="ARBA" id="ARBA00082439"/>
    </source>
</evidence>
<dbReference type="Gene3D" id="1.10.150.50">
    <property type="entry name" value="Transcription Factor, Ets-1"/>
    <property type="match status" value="1"/>
</dbReference>
<keyword evidence="6" id="KW-0524">Neurogenesis</keyword>
<sequence>MMKTESPSATNTASNSTLRSPSPHRNEYEAGIQALKQSKDGLSNTANGDEAQGCKPKISSRGRGYGSNVHRIKNMFLQMAGPGEGGDLSNANDRSVRLSLPRASSLNENVDHSALLKLGATVSERVNRFDPNKTAAQQRQSSGFSRLQETRKYFEQRTLQEKQAATNRILLKKERAASFQDGKLDVVVRFNGSTESLDSLDAGGAGEAVSPTVSQLSAVFEKADLRNSLHRPCTSPLPRGASPPAGKVAMLNSKIITKKSRVFPPCGSEEGSPVAGSGRQRKECVGTPGSRGKPAADKNETPQNTGTGSRVGTRSEEQVKIKPVQGEESRENEPEEQGPGAEPSGDTDTGGEASVGPNSAPEGGSRQVQAEVHVSLENVGESPPAEPNSAEPNSAAPEILGQRGEEEGGLGDSPQGGEGDFNGRGDESRREDYSEGDLVDISAYSGIGEDSGGSQLDDDEEEEEPYEPESSCSEMPGLPPEEDEPPPSRKIRFSTGPIKVFTTYCNEDYDRRNDDVDPMAASAEYELEKRVERLDLFPVELEKEGDGLGISIIGMGAGADMGLEKLGIFVKTVTEGGAAHRDGRIQVNDLIVEVDGTSLVGVTQSFAASVLRNTKGQVRFLIGREKPGEQSEVAQLIQQTLEQERWQREMMEQRYAQYVEDEDETGEYATDEEDEMSPMFPSAEMVIEVFDLAESEDMLSPIELDPEKLAHKFKELQIKHAVTEAEIQQLKRKLASTEQEKVRWRMEKAQLEQSVADNKERMEKLEGYWMEAQTLCQAVDEHLKETQAQYQTLERKYSKAKRLIKEYQQKEIEFLKKETAQRRALEESEAAHKEESDTLQEKHLERNFTLVLETLSKCCLLRMMVEPLPMILAGLSCIMSSKKAEESENVFDLNEAVPETKLLDSSLQKARAQLSVKAKRQRPSRSRLRDSVSSTEGDESLDRRSSDSYGSPLHSIRSPFHTILRGSPDSLLSPSSSPLLRGATFSFDTPVVRRTLEDAEPTPSAPRARYQPLTNATSQEALDSPPTRSPSKSCPSSDSSPIYLRREQRTESEDDSRDTSPAGPGSPTVVLDKKTRRRFLDLGVTLCRSYGKGRKEKTSNRLSAGNREPSESTPRSSGSLFVPFSWFTDSTKGSASSSSTPSCSPKNISEGCRPRKSNSQESTLSDDFCPGSPQASRSLAAESKSLHPYQTLSQSPDELLDEPVCLVSAWTPQQVCQWLKGLNMEQYIPEFTAKDIDGEQLLQLDGGRLKGLGVSNSTDRSLLKRRLKDMQGAAEKERKALDKLERQKEKQRWRDPGQRRS</sequence>
<reference evidence="20 21" key="1">
    <citation type="submission" date="2019-01" db="EMBL/GenBank/DDBJ databases">
        <title>Draft Genome and Complete Hox-Cluster Characterization of the Sterlet Sturgeon (Acipenser ruthenus).</title>
        <authorList>
            <person name="Wei Q."/>
        </authorList>
    </citation>
    <scope>NUCLEOTIDE SEQUENCE [LARGE SCALE GENOMIC DNA]</scope>
    <source>
        <strain evidence="20">WHYD16114868_AA</strain>
        <tissue evidence="20">Blood</tissue>
    </source>
</reference>
<keyword evidence="5" id="KW-0221">Differentiation</keyword>
<dbReference type="EMBL" id="SCEB01215643">
    <property type="protein sequence ID" value="RXM28440.1"/>
    <property type="molecule type" value="Genomic_DNA"/>
</dbReference>
<dbReference type="InterPro" id="IPR001478">
    <property type="entry name" value="PDZ"/>
</dbReference>
<dbReference type="Pfam" id="PF17817">
    <property type="entry name" value="PDZ_5"/>
    <property type="match status" value="1"/>
</dbReference>
<evidence type="ECO:0000259" key="19">
    <source>
        <dbReference type="PROSITE" id="PS50106"/>
    </source>
</evidence>
<dbReference type="GO" id="GO:0030425">
    <property type="term" value="C:dendrite"/>
    <property type="evidence" value="ECO:0007669"/>
    <property type="project" value="TreeGrafter"/>
</dbReference>
<protein>
    <recommendedName>
        <fullName evidence="12">Neurabin-1</fullName>
    </recommendedName>
    <alternativeName>
        <fullName evidence="14">Neurabin-I</fullName>
    </alternativeName>
    <alternativeName>
        <fullName evidence="13">Neural tissue-specific F-actin-binding protein I</fullName>
    </alternativeName>
    <alternativeName>
        <fullName evidence="15">Protein phosphatase 1 regulatory subunit 9A</fullName>
    </alternativeName>
</protein>
<dbReference type="GO" id="GO:0014069">
    <property type="term" value="C:postsynaptic density"/>
    <property type="evidence" value="ECO:0007669"/>
    <property type="project" value="TreeGrafter"/>
</dbReference>
<feature type="compositionally biased region" description="Low complexity" evidence="17">
    <location>
        <begin position="8"/>
        <end position="17"/>
    </location>
</feature>
<keyword evidence="2" id="KW-0217">Developmental protein</keyword>
<feature type="compositionally biased region" description="Low complexity" evidence="17">
    <location>
        <begin position="1024"/>
        <end position="1041"/>
    </location>
</feature>
<dbReference type="SUPFAM" id="SSF50156">
    <property type="entry name" value="PDZ domain-like"/>
    <property type="match status" value="1"/>
</dbReference>
<feature type="compositionally biased region" description="Polar residues" evidence="17">
    <location>
        <begin position="301"/>
        <end position="312"/>
    </location>
</feature>
<dbReference type="FunFam" id="1.10.150.50:FF:000008">
    <property type="entry name" value="Neurabin-1 isoform 1-like protein"/>
    <property type="match status" value="1"/>
</dbReference>
<dbReference type="SMART" id="SM00454">
    <property type="entry name" value="SAM"/>
    <property type="match status" value="1"/>
</dbReference>
<evidence type="ECO:0000256" key="17">
    <source>
        <dbReference type="SAM" id="MobiDB-lite"/>
    </source>
</evidence>
<evidence type="ECO:0000259" key="18">
    <source>
        <dbReference type="PROSITE" id="PS50105"/>
    </source>
</evidence>
<dbReference type="PANTHER" id="PTHR16154">
    <property type="entry name" value="NEURABIN"/>
    <property type="match status" value="1"/>
</dbReference>
<dbReference type="CDD" id="cd09512">
    <property type="entry name" value="SAM_Neurabin-like"/>
    <property type="match status" value="1"/>
</dbReference>
<organism evidence="20 21">
    <name type="scientific">Acipenser ruthenus</name>
    <name type="common">Sterlet sturgeon</name>
    <dbReference type="NCBI Taxonomy" id="7906"/>
    <lineage>
        <taxon>Eukaryota</taxon>
        <taxon>Metazoa</taxon>
        <taxon>Chordata</taxon>
        <taxon>Craniata</taxon>
        <taxon>Vertebrata</taxon>
        <taxon>Euteleostomi</taxon>
        <taxon>Actinopterygii</taxon>
        <taxon>Chondrostei</taxon>
        <taxon>Acipenseriformes</taxon>
        <taxon>Acipenseridae</taxon>
        <taxon>Acipenser</taxon>
    </lineage>
</organism>
<dbReference type="CDD" id="cd06790">
    <property type="entry name" value="PDZ_neurabin-like"/>
    <property type="match status" value="1"/>
</dbReference>
<feature type="domain" description="SAM" evidence="18">
    <location>
        <begin position="1210"/>
        <end position="1273"/>
    </location>
</feature>
<evidence type="ECO:0000256" key="3">
    <source>
        <dbReference type="ARBA" id="ARBA00022490"/>
    </source>
</evidence>
<evidence type="ECO:0000256" key="6">
    <source>
        <dbReference type="ARBA" id="ARBA00022902"/>
    </source>
</evidence>
<feature type="compositionally biased region" description="Basic and acidic residues" evidence="17">
    <location>
        <begin position="421"/>
        <end position="433"/>
    </location>
</feature>
<dbReference type="InterPro" id="IPR040645">
    <property type="entry name" value="Neurabin-1/2_PDZ"/>
</dbReference>
<dbReference type="Pfam" id="PF00595">
    <property type="entry name" value="PDZ"/>
    <property type="match status" value="1"/>
</dbReference>
<keyword evidence="21" id="KW-1185">Reference proteome</keyword>
<comment type="caution">
    <text evidence="20">The sequence shown here is derived from an EMBL/GenBank/DDBJ whole genome shotgun (WGS) entry which is preliminary data.</text>
</comment>
<feature type="compositionally biased region" description="Low complexity" evidence="17">
    <location>
        <begin position="381"/>
        <end position="402"/>
    </location>
</feature>
<feature type="compositionally biased region" description="Acidic residues" evidence="17">
    <location>
        <begin position="456"/>
        <end position="467"/>
    </location>
</feature>
<dbReference type="SMART" id="SM00228">
    <property type="entry name" value="PDZ"/>
    <property type="match status" value="1"/>
</dbReference>
<evidence type="ECO:0000256" key="16">
    <source>
        <dbReference type="SAM" id="Coils"/>
    </source>
</evidence>
<dbReference type="GO" id="GO:0019722">
    <property type="term" value="P:calcium-mediated signaling"/>
    <property type="evidence" value="ECO:0007669"/>
    <property type="project" value="TreeGrafter"/>
</dbReference>
<dbReference type="GO" id="GO:0015629">
    <property type="term" value="C:actin cytoskeleton"/>
    <property type="evidence" value="ECO:0007669"/>
    <property type="project" value="TreeGrafter"/>
</dbReference>
<feature type="coiled-coil region" evidence="16">
    <location>
        <begin position="713"/>
        <end position="842"/>
    </location>
</feature>
<dbReference type="InterPro" id="IPR013761">
    <property type="entry name" value="SAM/pointed_sf"/>
</dbReference>
<keyword evidence="3" id="KW-0963">Cytoplasm</keyword>
<feature type="region of interest" description="Disordered" evidence="17">
    <location>
        <begin position="262"/>
        <end position="494"/>
    </location>
</feature>
<dbReference type="InterPro" id="IPR043446">
    <property type="entry name" value="Neurabin-like"/>
</dbReference>
<evidence type="ECO:0000256" key="9">
    <source>
        <dbReference type="ARBA" id="ARBA00023203"/>
    </source>
</evidence>
<feature type="compositionally biased region" description="Polar residues" evidence="17">
    <location>
        <begin position="1012"/>
        <end position="1021"/>
    </location>
</feature>
<dbReference type="GO" id="GO:0007015">
    <property type="term" value="P:actin filament organization"/>
    <property type="evidence" value="ECO:0007669"/>
    <property type="project" value="TreeGrafter"/>
</dbReference>
<feature type="region of interest" description="Disordered" evidence="17">
    <location>
        <begin position="914"/>
        <end position="955"/>
    </location>
</feature>
<evidence type="ECO:0000256" key="5">
    <source>
        <dbReference type="ARBA" id="ARBA00022782"/>
    </source>
</evidence>
<name>A0A444TZV4_ACIRT</name>
<keyword evidence="8 16" id="KW-0175">Coiled coil</keyword>
<evidence type="ECO:0000256" key="14">
    <source>
        <dbReference type="ARBA" id="ARBA00077125"/>
    </source>
</evidence>
<feature type="domain" description="PDZ" evidence="19">
    <location>
        <begin position="538"/>
        <end position="626"/>
    </location>
</feature>
<proteinExistence type="predicted"/>
<dbReference type="SUPFAM" id="SSF47769">
    <property type="entry name" value="SAM/Pointed domain"/>
    <property type="match status" value="1"/>
</dbReference>
<gene>
    <name evidence="20" type="ORF">EOD39_9760</name>
</gene>
<feature type="region of interest" description="Disordered" evidence="17">
    <location>
        <begin position="1"/>
        <end position="66"/>
    </location>
</feature>